<organism evidence="2 3">
    <name type="scientific">Romanomermis culicivorax</name>
    <name type="common">Nematode worm</name>
    <dbReference type="NCBI Taxonomy" id="13658"/>
    <lineage>
        <taxon>Eukaryota</taxon>
        <taxon>Metazoa</taxon>
        <taxon>Ecdysozoa</taxon>
        <taxon>Nematoda</taxon>
        <taxon>Enoplea</taxon>
        <taxon>Dorylaimia</taxon>
        <taxon>Mermithida</taxon>
        <taxon>Mermithoidea</taxon>
        <taxon>Mermithidae</taxon>
        <taxon>Romanomermis</taxon>
    </lineage>
</organism>
<evidence type="ECO:0000313" key="3">
    <source>
        <dbReference type="WBParaSite" id="nRc.2.0.1.t35581-RA"/>
    </source>
</evidence>
<dbReference type="WBParaSite" id="nRc.2.0.1.t35581-RA">
    <property type="protein sequence ID" value="nRc.2.0.1.t35581-RA"/>
    <property type="gene ID" value="nRc.2.0.1.g35581"/>
</dbReference>
<keyword evidence="2" id="KW-1185">Reference proteome</keyword>
<reference evidence="3" key="1">
    <citation type="submission" date="2022-11" db="UniProtKB">
        <authorList>
            <consortium name="WormBaseParasite"/>
        </authorList>
    </citation>
    <scope>IDENTIFICATION</scope>
</reference>
<dbReference type="Proteomes" id="UP000887565">
    <property type="component" value="Unplaced"/>
</dbReference>
<sequence>MQKKKQASIDLLYTFLLMLLLLDALLESIESLADRLIDRRKVIPSENTLLSFLVIEGEGGGKSSGE</sequence>
<evidence type="ECO:0000313" key="2">
    <source>
        <dbReference type="Proteomes" id="UP000887565"/>
    </source>
</evidence>
<feature type="signal peptide" evidence="1">
    <location>
        <begin position="1"/>
        <end position="28"/>
    </location>
</feature>
<proteinExistence type="predicted"/>
<dbReference type="AlphaFoldDB" id="A0A915KBV5"/>
<protein>
    <submittedName>
        <fullName evidence="3">Uncharacterized protein</fullName>
    </submittedName>
</protein>
<name>A0A915KBV5_ROMCU</name>
<accession>A0A915KBV5</accession>
<evidence type="ECO:0000256" key="1">
    <source>
        <dbReference type="SAM" id="SignalP"/>
    </source>
</evidence>
<keyword evidence="1" id="KW-0732">Signal</keyword>
<feature type="chain" id="PRO_5036895288" evidence="1">
    <location>
        <begin position="29"/>
        <end position="66"/>
    </location>
</feature>